<evidence type="ECO:0000256" key="7">
    <source>
        <dbReference type="SAM" id="Phobius"/>
    </source>
</evidence>
<keyword evidence="4 7" id="KW-1133">Transmembrane helix</keyword>
<protein>
    <submittedName>
        <fullName evidence="10">TM2 domain-containing protein</fullName>
    </submittedName>
</protein>
<dbReference type="STRING" id="478744.SAMN05444359_1468"/>
<feature type="chain" id="PRO_5011651959" evidence="8">
    <location>
        <begin position="22"/>
        <end position="168"/>
    </location>
</feature>
<keyword evidence="5 7" id="KW-0472">Membrane</keyword>
<gene>
    <name evidence="10" type="ORF">SAMN05444359_1468</name>
</gene>
<dbReference type="RefSeq" id="WP_217642213.1">
    <property type="nucleotide sequence ID" value="NZ_FOFB01000046.1"/>
</dbReference>
<evidence type="ECO:0000256" key="1">
    <source>
        <dbReference type="ARBA" id="ARBA00004141"/>
    </source>
</evidence>
<dbReference type="AlphaFoldDB" id="A0A1H9PCP7"/>
<keyword evidence="3 8" id="KW-0732">Signal</keyword>
<organism evidence="10 11">
    <name type="scientific">Neolewinella agarilytica</name>
    <dbReference type="NCBI Taxonomy" id="478744"/>
    <lineage>
        <taxon>Bacteria</taxon>
        <taxon>Pseudomonadati</taxon>
        <taxon>Bacteroidota</taxon>
        <taxon>Saprospiria</taxon>
        <taxon>Saprospirales</taxon>
        <taxon>Lewinellaceae</taxon>
        <taxon>Neolewinella</taxon>
    </lineage>
</organism>
<evidence type="ECO:0000256" key="8">
    <source>
        <dbReference type="SAM" id="SignalP"/>
    </source>
</evidence>
<evidence type="ECO:0000256" key="4">
    <source>
        <dbReference type="ARBA" id="ARBA00022989"/>
    </source>
</evidence>
<dbReference type="Proteomes" id="UP000199021">
    <property type="component" value="Unassembled WGS sequence"/>
</dbReference>
<dbReference type="InterPro" id="IPR007829">
    <property type="entry name" value="TM2"/>
</dbReference>
<dbReference type="PANTHER" id="PTHR21016:SF7">
    <property type="entry name" value="TM2 DOMAIN-CONTAINING PROTEIN 3"/>
    <property type="match status" value="1"/>
</dbReference>
<feature type="transmembrane region" description="Helical" evidence="7">
    <location>
        <begin position="131"/>
        <end position="153"/>
    </location>
</feature>
<dbReference type="InterPro" id="IPR050932">
    <property type="entry name" value="TM2D1-3-like"/>
</dbReference>
<dbReference type="EMBL" id="FOFB01000046">
    <property type="protein sequence ID" value="SER45921.1"/>
    <property type="molecule type" value="Genomic_DNA"/>
</dbReference>
<evidence type="ECO:0000313" key="10">
    <source>
        <dbReference type="EMBL" id="SER45921.1"/>
    </source>
</evidence>
<evidence type="ECO:0000256" key="3">
    <source>
        <dbReference type="ARBA" id="ARBA00022729"/>
    </source>
</evidence>
<proteinExistence type="predicted"/>
<dbReference type="InParanoid" id="A0A1H9PCP7"/>
<evidence type="ECO:0000256" key="5">
    <source>
        <dbReference type="ARBA" id="ARBA00023136"/>
    </source>
</evidence>
<evidence type="ECO:0000313" key="11">
    <source>
        <dbReference type="Proteomes" id="UP000199021"/>
    </source>
</evidence>
<name>A0A1H9PCP7_9BACT</name>
<keyword evidence="2 7" id="KW-0812">Transmembrane</keyword>
<evidence type="ECO:0000256" key="6">
    <source>
        <dbReference type="ARBA" id="ARBA00023180"/>
    </source>
</evidence>
<evidence type="ECO:0000259" key="9">
    <source>
        <dbReference type="Pfam" id="PF05154"/>
    </source>
</evidence>
<dbReference type="Pfam" id="PF05154">
    <property type="entry name" value="TM2"/>
    <property type="match status" value="1"/>
</dbReference>
<keyword evidence="11" id="KW-1185">Reference proteome</keyword>
<accession>A0A1H9PCP7</accession>
<keyword evidence="6" id="KW-0325">Glycoprotein</keyword>
<dbReference type="PANTHER" id="PTHR21016">
    <property type="entry name" value="BETA-AMYLOID BINDING PROTEIN-RELATED"/>
    <property type="match status" value="1"/>
</dbReference>
<comment type="subcellular location">
    <subcellularLocation>
        <location evidence="1">Membrane</location>
        <topology evidence="1">Multi-pass membrane protein</topology>
    </subcellularLocation>
</comment>
<feature type="signal peptide" evidence="8">
    <location>
        <begin position="1"/>
        <end position="21"/>
    </location>
</feature>
<sequence>MIKRFHLFLLAIFFVGNIATAAVVSPVKTTAVDPALSRTFTGTDKTFSAEDFLALTPKKIRETTGRKLKLKESIALKMAQKQIKKQMKAAEKGKAPASDKPKSQVVALILSLVIGTLGIHRFYLGYTTIGIIQLLTLGGCGIWTLIDIIRIALGDLGPADGSAYDPEL</sequence>
<reference evidence="11" key="1">
    <citation type="submission" date="2016-10" db="EMBL/GenBank/DDBJ databases">
        <authorList>
            <person name="Varghese N."/>
            <person name="Submissions S."/>
        </authorList>
    </citation>
    <scope>NUCLEOTIDE SEQUENCE [LARGE SCALE GENOMIC DNA]</scope>
    <source>
        <strain evidence="11">DSM 24740</strain>
    </source>
</reference>
<dbReference type="GO" id="GO:0016020">
    <property type="term" value="C:membrane"/>
    <property type="evidence" value="ECO:0007669"/>
    <property type="project" value="UniProtKB-SubCell"/>
</dbReference>
<feature type="domain" description="TM2" evidence="9">
    <location>
        <begin position="101"/>
        <end position="149"/>
    </location>
</feature>
<evidence type="ECO:0000256" key="2">
    <source>
        <dbReference type="ARBA" id="ARBA00022692"/>
    </source>
</evidence>
<feature type="transmembrane region" description="Helical" evidence="7">
    <location>
        <begin position="105"/>
        <end position="124"/>
    </location>
</feature>